<sequence length="164" mass="19275">NREDKRRGKKKRNIEYIWVIEIQNNGYPHVHVFFPNLSYLLPQSVIARIWGAGFVKINERKNVNVGKYMSKYLAKGQGLDEALPFVWKYHIRLYSSSQMMKLKQKKHHNYVYLGSTTISMLPVYASEWFLKEIEFFGGGGISIETYSDIEVGFRCKKDELEIPF</sequence>
<reference evidence="3 4" key="1">
    <citation type="submission" date="2018-01" db="EMBL/GenBank/DDBJ databases">
        <title>Metagenomic assembled genomes from two thermal pools in the Uzon Caldera, Kamchatka, Russia.</title>
        <authorList>
            <person name="Wilkins L."/>
            <person name="Ettinger C."/>
        </authorList>
    </citation>
    <scope>NUCLEOTIDE SEQUENCE [LARGE SCALE GENOMIC DNA]</scope>
    <source>
        <strain evidence="3">ARK-10</strain>
    </source>
</reference>
<keyword evidence="1" id="KW-0472">Membrane</keyword>
<feature type="non-terminal residue" evidence="3">
    <location>
        <position position="1"/>
    </location>
</feature>
<evidence type="ECO:0000256" key="1">
    <source>
        <dbReference type="SAM" id="Phobius"/>
    </source>
</evidence>
<gene>
    <name evidence="3" type="ORF">C0175_02685</name>
</gene>
<evidence type="ECO:0000313" key="3">
    <source>
        <dbReference type="EMBL" id="PMP82954.1"/>
    </source>
</evidence>
<comment type="caution">
    <text evidence="3">The sequence shown here is derived from an EMBL/GenBank/DDBJ whole genome shotgun (WGS) entry which is preliminary data.</text>
</comment>
<keyword evidence="1" id="KW-0812">Transmembrane</keyword>
<accession>A0A2J6X7D8</accession>
<name>A0A2J6X7D8_9BACT</name>
<dbReference type="Proteomes" id="UP000236910">
    <property type="component" value="Unassembled WGS sequence"/>
</dbReference>
<proteinExistence type="predicted"/>
<dbReference type="AlphaFoldDB" id="A0A2J6X7D8"/>
<protein>
    <recommendedName>
        <fullName evidence="2">Replication-associated protein ORF2/G2P domain-containing protein</fullName>
    </recommendedName>
</protein>
<evidence type="ECO:0000313" key="4">
    <source>
        <dbReference type="Proteomes" id="UP000236910"/>
    </source>
</evidence>
<dbReference type="EMBL" id="PNIX01000155">
    <property type="protein sequence ID" value="PMP82954.1"/>
    <property type="molecule type" value="Genomic_DNA"/>
</dbReference>
<feature type="transmembrane region" description="Helical" evidence="1">
    <location>
        <begin position="110"/>
        <end position="130"/>
    </location>
</feature>
<organism evidence="3 4">
    <name type="scientific">Caldisericum exile</name>
    <dbReference type="NCBI Taxonomy" id="693075"/>
    <lineage>
        <taxon>Bacteria</taxon>
        <taxon>Pseudomonadati</taxon>
        <taxon>Caldisericota/Cryosericota group</taxon>
        <taxon>Caldisericota</taxon>
        <taxon>Caldisericia</taxon>
        <taxon>Caldisericales</taxon>
        <taxon>Caldisericaceae</taxon>
        <taxon>Caldisericum</taxon>
    </lineage>
</organism>
<dbReference type="InterPro" id="IPR056906">
    <property type="entry name" value="ORF2/G2P_dom"/>
</dbReference>
<dbReference type="Pfam" id="PF23343">
    <property type="entry name" value="REP_ORF2-G2P"/>
    <property type="match status" value="1"/>
</dbReference>
<evidence type="ECO:0000259" key="2">
    <source>
        <dbReference type="Pfam" id="PF23343"/>
    </source>
</evidence>
<feature type="domain" description="Replication-associated protein ORF2/G2P" evidence="2">
    <location>
        <begin position="5"/>
        <end position="76"/>
    </location>
</feature>
<keyword evidence="1" id="KW-1133">Transmembrane helix</keyword>